<name>A0A7X0J0V1_9SPHI</name>
<sequence length="124" mass="14485">MMVTEEIQLMLNDYFDVIYTQELTKFDQVFHPGSVLYTSQDNNVVVRPIAEYREIVKGRKSPQELGSPRKDEVLMIDVLSDEIAFAKVRLRLNENVMVDYLNLLKVDGKWTIAAKFYHRAETIK</sequence>
<dbReference type="InterPro" id="IPR039437">
    <property type="entry name" value="FrzH/put_lumazine-bd"/>
</dbReference>
<reference evidence="1 2" key="1">
    <citation type="submission" date="2020-08" db="EMBL/GenBank/DDBJ databases">
        <title>Genomic Encyclopedia of Type Strains, Phase IV (KMG-V): Genome sequencing to study the core and pangenomes of soil and plant-associated prokaryotes.</title>
        <authorList>
            <person name="Whitman W."/>
        </authorList>
    </citation>
    <scope>NUCLEOTIDE SEQUENCE [LARGE SCALE GENOMIC DNA]</scope>
    <source>
        <strain evidence="1 2">M2T3</strain>
    </source>
</reference>
<dbReference type="Gene3D" id="3.10.450.50">
    <property type="match status" value="1"/>
</dbReference>
<evidence type="ECO:0000313" key="1">
    <source>
        <dbReference type="EMBL" id="MBB6498743.1"/>
    </source>
</evidence>
<proteinExistence type="predicted"/>
<protein>
    <recommendedName>
        <fullName evidence="3">Lumazine-binding protein</fullName>
    </recommendedName>
</protein>
<dbReference type="RefSeq" id="WP_221450847.1">
    <property type="nucleotide sequence ID" value="NZ_JACHCC010000002.1"/>
</dbReference>
<dbReference type="InterPro" id="IPR032710">
    <property type="entry name" value="NTF2-like_dom_sf"/>
</dbReference>
<dbReference type="EMBL" id="JACHCC010000002">
    <property type="protein sequence ID" value="MBB6498743.1"/>
    <property type="molecule type" value="Genomic_DNA"/>
</dbReference>
<dbReference type="AlphaFoldDB" id="A0A7X0J0V1"/>
<comment type="caution">
    <text evidence="1">The sequence shown here is derived from an EMBL/GenBank/DDBJ whole genome shotgun (WGS) entry which is preliminary data.</text>
</comment>
<dbReference type="SUPFAM" id="SSF54427">
    <property type="entry name" value="NTF2-like"/>
    <property type="match status" value="1"/>
</dbReference>
<accession>A0A7X0J0V1</accession>
<dbReference type="Proteomes" id="UP000521017">
    <property type="component" value="Unassembled WGS sequence"/>
</dbReference>
<gene>
    <name evidence="1" type="ORF">HDF25_000880</name>
</gene>
<organism evidence="1 2">
    <name type="scientific">Pedobacter cryoconitis</name>
    <dbReference type="NCBI Taxonomy" id="188932"/>
    <lineage>
        <taxon>Bacteria</taxon>
        <taxon>Pseudomonadati</taxon>
        <taxon>Bacteroidota</taxon>
        <taxon>Sphingobacteriia</taxon>
        <taxon>Sphingobacteriales</taxon>
        <taxon>Sphingobacteriaceae</taxon>
        <taxon>Pedobacter</taxon>
    </lineage>
</organism>
<dbReference type="Pfam" id="PF12893">
    <property type="entry name" value="Lumazine_bd_2"/>
    <property type="match status" value="1"/>
</dbReference>
<evidence type="ECO:0000313" key="2">
    <source>
        <dbReference type="Proteomes" id="UP000521017"/>
    </source>
</evidence>
<evidence type="ECO:0008006" key="3">
    <source>
        <dbReference type="Google" id="ProtNLM"/>
    </source>
</evidence>